<dbReference type="InterPro" id="IPR011057">
    <property type="entry name" value="Mss4-like_sf"/>
</dbReference>
<organism evidence="5 6">
    <name type="scientific">Sphingomonas jatrophae</name>
    <dbReference type="NCBI Taxonomy" id="1166337"/>
    <lineage>
        <taxon>Bacteria</taxon>
        <taxon>Pseudomonadati</taxon>
        <taxon>Pseudomonadota</taxon>
        <taxon>Alphaproteobacteria</taxon>
        <taxon>Sphingomonadales</taxon>
        <taxon>Sphingomonadaceae</taxon>
        <taxon>Sphingomonas</taxon>
    </lineage>
</organism>
<evidence type="ECO:0000256" key="3">
    <source>
        <dbReference type="ARBA" id="ARBA00022833"/>
    </source>
</evidence>
<comment type="similarity">
    <text evidence="1">Belongs to the Gfa family.</text>
</comment>
<keyword evidence="2" id="KW-0479">Metal-binding</keyword>
<dbReference type="EMBL" id="FOZG01000002">
    <property type="protein sequence ID" value="SFR95939.1"/>
    <property type="molecule type" value="Genomic_DNA"/>
</dbReference>
<dbReference type="GO" id="GO:0016846">
    <property type="term" value="F:carbon-sulfur lyase activity"/>
    <property type="evidence" value="ECO:0007669"/>
    <property type="project" value="InterPro"/>
</dbReference>
<dbReference type="PANTHER" id="PTHR28620">
    <property type="entry name" value="CENTROMERE PROTEIN V"/>
    <property type="match status" value="1"/>
</dbReference>
<evidence type="ECO:0000313" key="5">
    <source>
        <dbReference type="EMBL" id="SFR95939.1"/>
    </source>
</evidence>
<protein>
    <submittedName>
        <fullName evidence="5">Uncharacterized conserved protein</fullName>
    </submittedName>
</protein>
<sequence>MAVQGSCHCGNVRIELPHRPEWVADCNCSLCRRLAWRVAYFPPDDVSITGETVAYVWGDRMIGIHHCPTCGCGTHWATLGEDFGRMGVNARLLDGFDEASVEIRRFDNAD</sequence>
<dbReference type="AlphaFoldDB" id="A0A1I6KXI9"/>
<dbReference type="PANTHER" id="PTHR28620:SF1">
    <property type="entry name" value="CENP-V_GFA DOMAIN-CONTAINING PROTEIN"/>
    <property type="match status" value="1"/>
</dbReference>
<dbReference type="InterPro" id="IPR006913">
    <property type="entry name" value="CENP-V/GFA"/>
</dbReference>
<name>A0A1I6KXI9_9SPHN</name>
<proteinExistence type="inferred from homology"/>
<reference evidence="5 6" key="1">
    <citation type="submission" date="2016-10" db="EMBL/GenBank/DDBJ databases">
        <authorList>
            <person name="de Groot N.N."/>
        </authorList>
    </citation>
    <scope>NUCLEOTIDE SEQUENCE [LARGE SCALE GENOMIC DNA]</scope>
    <source>
        <strain evidence="5 6">S5-249</strain>
    </source>
</reference>
<dbReference type="PROSITE" id="PS51891">
    <property type="entry name" value="CENP_V_GFA"/>
    <property type="match status" value="1"/>
</dbReference>
<evidence type="ECO:0000259" key="4">
    <source>
        <dbReference type="PROSITE" id="PS51891"/>
    </source>
</evidence>
<dbReference type="STRING" id="1166337.SAMN05192580_1887"/>
<dbReference type="Proteomes" id="UP000198824">
    <property type="component" value="Unassembled WGS sequence"/>
</dbReference>
<evidence type="ECO:0000313" key="6">
    <source>
        <dbReference type="Proteomes" id="UP000198824"/>
    </source>
</evidence>
<accession>A0A1I6KXI9</accession>
<evidence type="ECO:0000256" key="2">
    <source>
        <dbReference type="ARBA" id="ARBA00022723"/>
    </source>
</evidence>
<dbReference type="Gene3D" id="2.170.150.70">
    <property type="match status" value="1"/>
</dbReference>
<feature type="domain" description="CENP-V/GFA" evidence="4">
    <location>
        <begin position="3"/>
        <end position="110"/>
    </location>
</feature>
<dbReference type="InterPro" id="IPR052355">
    <property type="entry name" value="CENP-V-like"/>
</dbReference>
<keyword evidence="6" id="KW-1185">Reference proteome</keyword>
<keyword evidence="3" id="KW-0862">Zinc</keyword>
<dbReference type="Pfam" id="PF04828">
    <property type="entry name" value="GFA"/>
    <property type="match status" value="1"/>
</dbReference>
<gene>
    <name evidence="5" type="ORF">SAMN05192580_1887</name>
</gene>
<evidence type="ECO:0000256" key="1">
    <source>
        <dbReference type="ARBA" id="ARBA00005495"/>
    </source>
</evidence>
<dbReference type="GO" id="GO:0046872">
    <property type="term" value="F:metal ion binding"/>
    <property type="evidence" value="ECO:0007669"/>
    <property type="project" value="UniProtKB-KW"/>
</dbReference>
<dbReference type="OrthoDB" id="9805575at2"/>
<dbReference type="SUPFAM" id="SSF51316">
    <property type="entry name" value="Mss4-like"/>
    <property type="match status" value="1"/>
</dbReference>